<comment type="caution">
    <text evidence="1">The sequence shown here is derived from an EMBL/GenBank/DDBJ whole genome shotgun (WGS) entry which is preliminary data.</text>
</comment>
<evidence type="ECO:0000313" key="2">
    <source>
        <dbReference type="Proteomes" id="UP001367030"/>
    </source>
</evidence>
<accession>A0ABU8X3L7</accession>
<organism evidence="1 2">
    <name type="scientific">Variovorax robiniae</name>
    <dbReference type="NCBI Taxonomy" id="1836199"/>
    <lineage>
        <taxon>Bacteria</taxon>
        <taxon>Pseudomonadati</taxon>
        <taxon>Pseudomonadota</taxon>
        <taxon>Betaproteobacteria</taxon>
        <taxon>Burkholderiales</taxon>
        <taxon>Comamonadaceae</taxon>
        <taxon>Variovorax</taxon>
    </lineage>
</organism>
<dbReference type="Proteomes" id="UP001367030">
    <property type="component" value="Unassembled WGS sequence"/>
</dbReference>
<keyword evidence="2" id="KW-1185">Reference proteome</keyword>
<reference evidence="1 2" key="1">
    <citation type="submission" date="2024-03" db="EMBL/GenBank/DDBJ databases">
        <title>Novel species of the genus Variovorax.</title>
        <authorList>
            <person name="Liu Q."/>
            <person name="Xin Y.-H."/>
        </authorList>
    </citation>
    <scope>NUCLEOTIDE SEQUENCE [LARGE SCALE GENOMIC DNA]</scope>
    <source>
        <strain evidence="1 2">KACC 18901</strain>
    </source>
</reference>
<gene>
    <name evidence="1" type="ORF">WKW79_03490</name>
</gene>
<evidence type="ECO:0000313" key="1">
    <source>
        <dbReference type="EMBL" id="MEJ8853613.1"/>
    </source>
</evidence>
<protein>
    <submittedName>
        <fullName evidence="1">Uncharacterized protein</fullName>
    </submittedName>
</protein>
<dbReference type="RefSeq" id="WP_340333695.1">
    <property type="nucleotide sequence ID" value="NZ_JBBKZS010000001.1"/>
</dbReference>
<proteinExistence type="predicted"/>
<dbReference type="EMBL" id="JBBKZS010000001">
    <property type="protein sequence ID" value="MEJ8853613.1"/>
    <property type="molecule type" value="Genomic_DNA"/>
</dbReference>
<sequence>MIASDGPIVVMMVRRSLPMKQCVLRLGLNAEDGWKVGAREHVADHEYEQHRDNDGVSADARARQHGGAHRMILDPAKRNEKTREECLQGLARRYFRSRESWELPSHSHSCWQCTPGAAAREKIVVARAKPVRS</sequence>
<name>A0ABU8X3L7_9BURK</name>